<dbReference type="PANTHER" id="PTHR19136">
    <property type="entry name" value="MOLYBDENUM COFACTOR GUANYLYLTRANSFERASE"/>
    <property type="match status" value="1"/>
</dbReference>
<keyword evidence="7 8" id="KW-0501">Molybdenum cofactor biosynthesis</keyword>
<evidence type="ECO:0000313" key="10">
    <source>
        <dbReference type="EMBL" id="MDZ5471744.1"/>
    </source>
</evidence>
<keyword evidence="5 8" id="KW-0460">Magnesium</keyword>
<comment type="domain">
    <text evidence="8">The N-terminal domain determines nucleotide recognition and specific binding, while the C-terminal domain determines the specific binding to the target protein.</text>
</comment>
<comment type="cofactor">
    <cofactor evidence="8">
        <name>Mg(2+)</name>
        <dbReference type="ChEBI" id="CHEBI:18420"/>
    </cofactor>
</comment>
<comment type="function">
    <text evidence="8">Transfers a GMP moiety from GTP to Mo-molybdopterin (Mo-MPT) cofactor (Moco or molybdenum cofactor) to form Mo-molybdopterin guanine dinucleotide (Mo-MGD) cofactor.</text>
</comment>
<reference evidence="10 11" key="1">
    <citation type="submission" date="2023-11" db="EMBL/GenBank/DDBJ databases">
        <title>Bacillus jintuensis, isolated from a mudflat on the Beibu Gulf coast.</title>
        <authorList>
            <person name="Li M."/>
        </authorList>
    </citation>
    <scope>NUCLEOTIDE SEQUENCE [LARGE SCALE GENOMIC DNA]</scope>
    <source>
        <strain evidence="10 11">31A1R</strain>
    </source>
</reference>
<keyword evidence="10" id="KW-0548">Nucleotidyltransferase</keyword>
<feature type="binding site" evidence="8">
    <location>
        <begin position="8"/>
        <end position="10"/>
    </location>
    <ligand>
        <name>GTP</name>
        <dbReference type="ChEBI" id="CHEBI:37565"/>
    </ligand>
</feature>
<dbReference type="SUPFAM" id="SSF53448">
    <property type="entry name" value="Nucleotide-diphospho-sugar transferases"/>
    <property type="match status" value="1"/>
</dbReference>
<evidence type="ECO:0000259" key="9">
    <source>
        <dbReference type="Pfam" id="PF12804"/>
    </source>
</evidence>
<dbReference type="InterPro" id="IPR029044">
    <property type="entry name" value="Nucleotide-diphossugar_trans"/>
</dbReference>
<dbReference type="RefSeq" id="WP_322446044.1">
    <property type="nucleotide sequence ID" value="NZ_JAXOFX010000004.1"/>
</dbReference>
<dbReference type="CDD" id="cd02503">
    <property type="entry name" value="MobA"/>
    <property type="match status" value="1"/>
</dbReference>
<evidence type="ECO:0000256" key="8">
    <source>
        <dbReference type="HAMAP-Rule" id="MF_00316"/>
    </source>
</evidence>
<dbReference type="Gene3D" id="3.90.550.10">
    <property type="entry name" value="Spore Coat Polysaccharide Biosynthesis Protein SpsA, Chain A"/>
    <property type="match status" value="1"/>
</dbReference>
<dbReference type="Pfam" id="PF12804">
    <property type="entry name" value="NTP_transf_3"/>
    <property type="match status" value="1"/>
</dbReference>
<organism evidence="10 11">
    <name type="scientific">Robertmurraya mangrovi</name>
    <dbReference type="NCBI Taxonomy" id="3098077"/>
    <lineage>
        <taxon>Bacteria</taxon>
        <taxon>Bacillati</taxon>
        <taxon>Bacillota</taxon>
        <taxon>Bacilli</taxon>
        <taxon>Bacillales</taxon>
        <taxon>Bacillaceae</taxon>
        <taxon>Robertmurraya</taxon>
    </lineage>
</organism>
<sequence>MRVTGIILAGGKSSRMGTNKALLKIAGKTVIERIVETLDSVVDEWLVVTNTMEDYRFLQLPMVEDIYRDKGPLAGIHAGLTNTSTEKNIIIACDMPFVSKNLAHLLLNELKNTQAVVPEIDGQLHPLFASYRKDMKDEVERRILKEHLRIRDLLNNSHVKIVKEEDFLKLGYDINKSDFFNMNRPEEYREAIDIDRETNSGN</sequence>
<keyword evidence="4 8" id="KW-0547">Nucleotide-binding</keyword>
<evidence type="ECO:0000256" key="7">
    <source>
        <dbReference type="ARBA" id="ARBA00023150"/>
    </source>
</evidence>
<evidence type="ECO:0000256" key="1">
    <source>
        <dbReference type="ARBA" id="ARBA00022490"/>
    </source>
</evidence>
<evidence type="ECO:0000256" key="6">
    <source>
        <dbReference type="ARBA" id="ARBA00023134"/>
    </source>
</evidence>
<evidence type="ECO:0000313" key="11">
    <source>
        <dbReference type="Proteomes" id="UP001290455"/>
    </source>
</evidence>
<feature type="binding site" evidence="8">
    <location>
        <position position="94"/>
    </location>
    <ligand>
        <name>Mg(2+)</name>
        <dbReference type="ChEBI" id="CHEBI:18420"/>
    </ligand>
</feature>
<dbReference type="Proteomes" id="UP001290455">
    <property type="component" value="Unassembled WGS sequence"/>
</dbReference>
<name>A0ABU5IX76_9BACI</name>
<keyword evidence="2 8" id="KW-0808">Transferase</keyword>
<dbReference type="InterPro" id="IPR013482">
    <property type="entry name" value="Molybde_CF_guanTrfase"/>
</dbReference>
<comment type="caution">
    <text evidence="10">The sequence shown here is derived from an EMBL/GenBank/DDBJ whole genome shotgun (WGS) entry which is preliminary data.</text>
</comment>
<dbReference type="EC" id="2.7.7.77" evidence="8"/>
<evidence type="ECO:0000256" key="2">
    <source>
        <dbReference type="ARBA" id="ARBA00022679"/>
    </source>
</evidence>
<feature type="domain" description="MobA-like NTP transferase" evidence="9">
    <location>
        <begin position="5"/>
        <end position="155"/>
    </location>
</feature>
<keyword evidence="6 8" id="KW-0342">GTP-binding</keyword>
<gene>
    <name evidence="8" type="primary">mobA</name>
    <name evidence="10" type="ORF">SM124_08290</name>
</gene>
<keyword evidence="3 8" id="KW-0479">Metal-binding</keyword>
<keyword evidence="1 8" id="KW-0963">Cytoplasm</keyword>
<feature type="binding site" evidence="8">
    <location>
        <position position="94"/>
    </location>
    <ligand>
        <name>GTP</name>
        <dbReference type="ChEBI" id="CHEBI:37565"/>
    </ligand>
</feature>
<feature type="binding site" evidence="8">
    <location>
        <position position="20"/>
    </location>
    <ligand>
        <name>GTP</name>
        <dbReference type="ChEBI" id="CHEBI:37565"/>
    </ligand>
</feature>
<dbReference type="InterPro" id="IPR025877">
    <property type="entry name" value="MobA-like_NTP_Trfase"/>
</dbReference>
<feature type="binding site" evidence="8">
    <location>
        <position position="65"/>
    </location>
    <ligand>
        <name>GTP</name>
        <dbReference type="ChEBI" id="CHEBI:37565"/>
    </ligand>
</feature>
<dbReference type="PANTHER" id="PTHR19136:SF81">
    <property type="entry name" value="MOLYBDENUM COFACTOR GUANYLYLTRANSFERASE"/>
    <property type="match status" value="1"/>
</dbReference>
<comment type="caution">
    <text evidence="8">Lacks conserved residue(s) required for the propagation of feature annotation.</text>
</comment>
<protein>
    <recommendedName>
        <fullName evidence="8">Probable molybdenum cofactor guanylyltransferase</fullName>
        <shortName evidence="8">MoCo guanylyltransferase</shortName>
        <ecNumber evidence="8">2.7.7.77</ecNumber>
    </recommendedName>
    <alternativeName>
        <fullName evidence="8">GTP:molybdopterin guanylyltransferase</fullName>
    </alternativeName>
    <alternativeName>
        <fullName evidence="8">Mo-MPT guanylyltransferase</fullName>
    </alternativeName>
    <alternativeName>
        <fullName evidence="8">Molybdopterin guanylyltransferase</fullName>
    </alternativeName>
    <alternativeName>
        <fullName evidence="8">Molybdopterin-guanine dinucleotide synthase</fullName>
        <shortName evidence="8">MGD synthase</shortName>
    </alternativeName>
</protein>
<accession>A0ABU5IX76</accession>
<dbReference type="HAMAP" id="MF_00316">
    <property type="entry name" value="MobA"/>
    <property type="match status" value="1"/>
</dbReference>
<comment type="similarity">
    <text evidence="8">Belongs to the MobA family.</text>
</comment>
<keyword evidence="11" id="KW-1185">Reference proteome</keyword>
<dbReference type="GO" id="GO:0061603">
    <property type="term" value="F:molybdenum cofactor guanylyltransferase activity"/>
    <property type="evidence" value="ECO:0007669"/>
    <property type="project" value="UniProtKB-EC"/>
</dbReference>
<comment type="subcellular location">
    <subcellularLocation>
        <location evidence="8">Cytoplasm</location>
    </subcellularLocation>
</comment>
<dbReference type="EMBL" id="JAXOFX010000004">
    <property type="protein sequence ID" value="MDZ5471744.1"/>
    <property type="molecule type" value="Genomic_DNA"/>
</dbReference>
<evidence type="ECO:0000256" key="3">
    <source>
        <dbReference type="ARBA" id="ARBA00022723"/>
    </source>
</evidence>
<proteinExistence type="inferred from homology"/>
<comment type="catalytic activity">
    <reaction evidence="8">
        <text>Mo-molybdopterin + GTP + H(+) = Mo-molybdopterin guanine dinucleotide + diphosphate</text>
        <dbReference type="Rhea" id="RHEA:34243"/>
        <dbReference type="ChEBI" id="CHEBI:15378"/>
        <dbReference type="ChEBI" id="CHEBI:33019"/>
        <dbReference type="ChEBI" id="CHEBI:37565"/>
        <dbReference type="ChEBI" id="CHEBI:71302"/>
        <dbReference type="ChEBI" id="CHEBI:71310"/>
        <dbReference type="EC" id="2.7.7.77"/>
    </reaction>
</comment>
<evidence type="ECO:0000256" key="5">
    <source>
        <dbReference type="ARBA" id="ARBA00022842"/>
    </source>
</evidence>
<evidence type="ECO:0000256" key="4">
    <source>
        <dbReference type="ARBA" id="ARBA00022741"/>
    </source>
</evidence>